<dbReference type="EMBL" id="VFQE01000001">
    <property type="protein sequence ID" value="TQN44190.1"/>
    <property type="molecule type" value="Genomic_DNA"/>
</dbReference>
<evidence type="ECO:0000256" key="1">
    <source>
        <dbReference type="ARBA" id="ARBA00022723"/>
    </source>
</evidence>
<dbReference type="InterPro" id="IPR050072">
    <property type="entry name" value="Peptidase_M20A"/>
</dbReference>
<dbReference type="SUPFAM" id="SSF55031">
    <property type="entry name" value="Bacterial exopeptidase dimerisation domain"/>
    <property type="match status" value="1"/>
</dbReference>
<keyword evidence="2" id="KW-0378">Hydrolase</keyword>
<dbReference type="PANTHER" id="PTHR43808">
    <property type="entry name" value="ACETYLORNITHINE DEACETYLASE"/>
    <property type="match status" value="1"/>
</dbReference>
<feature type="domain" description="Peptidase M20 dimerisation" evidence="3">
    <location>
        <begin position="176"/>
        <end position="258"/>
    </location>
</feature>
<dbReference type="Proteomes" id="UP000319865">
    <property type="component" value="Unassembled WGS sequence"/>
</dbReference>
<evidence type="ECO:0000259" key="3">
    <source>
        <dbReference type="Pfam" id="PF07687"/>
    </source>
</evidence>
<dbReference type="Gene3D" id="3.40.630.10">
    <property type="entry name" value="Zn peptidases"/>
    <property type="match status" value="1"/>
</dbReference>
<keyword evidence="5" id="KW-1185">Reference proteome</keyword>
<gene>
    <name evidence="4" type="ORF">FHU33_3684</name>
</gene>
<dbReference type="InterPro" id="IPR001160">
    <property type="entry name" value="Peptidase_M20C"/>
</dbReference>
<evidence type="ECO:0000313" key="4">
    <source>
        <dbReference type="EMBL" id="TQN44190.1"/>
    </source>
</evidence>
<dbReference type="GO" id="GO:0006508">
    <property type="term" value="P:proteolysis"/>
    <property type="evidence" value="ECO:0007669"/>
    <property type="project" value="InterPro"/>
</dbReference>
<evidence type="ECO:0000313" key="5">
    <source>
        <dbReference type="Proteomes" id="UP000319865"/>
    </source>
</evidence>
<keyword evidence="1" id="KW-0479">Metal-binding</keyword>
<proteinExistence type="predicted"/>
<dbReference type="RefSeq" id="WP_211355183.1">
    <property type="nucleotide sequence ID" value="NZ_VFQE01000001.1"/>
</dbReference>
<dbReference type="PRINTS" id="PR00934">
    <property type="entry name" value="XHISDIPTASE"/>
</dbReference>
<dbReference type="GO" id="GO:0006526">
    <property type="term" value="P:L-arginine biosynthetic process"/>
    <property type="evidence" value="ECO:0007669"/>
    <property type="project" value="TreeGrafter"/>
</dbReference>
<dbReference type="GO" id="GO:0046872">
    <property type="term" value="F:metal ion binding"/>
    <property type="evidence" value="ECO:0007669"/>
    <property type="project" value="UniProtKB-KW"/>
</dbReference>
<dbReference type="Pfam" id="PF07687">
    <property type="entry name" value="M20_dimer"/>
    <property type="match status" value="1"/>
</dbReference>
<dbReference type="InterPro" id="IPR011650">
    <property type="entry name" value="Peptidase_M20_dimer"/>
</dbReference>
<protein>
    <submittedName>
        <fullName evidence="4">Succinyl-diaminopimelate desuccinylase</fullName>
    </submittedName>
</protein>
<accession>A0A543PJE0</accession>
<dbReference type="AlphaFoldDB" id="A0A543PJE0"/>
<dbReference type="Pfam" id="PF01546">
    <property type="entry name" value="Peptidase_M20"/>
    <property type="match status" value="1"/>
</dbReference>
<dbReference type="Gene3D" id="3.30.70.360">
    <property type="match status" value="1"/>
</dbReference>
<sequence>MDPAAAELDASVLVRELVRRPTVSGNATAQRDCMGLVTEVLRERAPHLDVRVGRDPDQPWTLLRTPTDPARAQLLFACHVDTVPVPDPGVWQRDPFGADVEDGRVWGRGSSDMKSGLVAAAAAFAATDPQTPIALLLTSDEEVGSKGAIAAAAAVAEQSVGAVVVPEATGNQVVLGHKGALWLAVRTAGRAAHGSTPERGHNAVLDLVAVLARARSALPLARDPFLGVETWNCGIVAGGTVPNVVPHRAEAVIDMRTVADGAELLAWWRAQPEVADVEVRVDLPPVGTTADDPWVAALPAPVLRTPATYFTDASVLGQVVNGAPIVVWGPGTPAVMHAVDEYAELAELEEAATLLTEVAARWSR</sequence>
<dbReference type="GO" id="GO:0008777">
    <property type="term" value="F:acetylornithine deacetylase activity"/>
    <property type="evidence" value="ECO:0007669"/>
    <property type="project" value="TreeGrafter"/>
</dbReference>
<reference evidence="4 5" key="1">
    <citation type="submission" date="2019-06" db="EMBL/GenBank/DDBJ databases">
        <title>Sequencing the genomes of 1000 actinobacteria strains.</title>
        <authorList>
            <person name="Klenk H.-P."/>
        </authorList>
    </citation>
    <scope>NUCLEOTIDE SEQUENCE [LARGE SCALE GENOMIC DNA]</scope>
    <source>
        <strain evidence="4 5">DSM 46837</strain>
    </source>
</reference>
<name>A0A543PJE0_9ACTN</name>
<dbReference type="PANTHER" id="PTHR43808:SF31">
    <property type="entry name" value="N-ACETYL-L-CITRULLINE DEACETYLASE"/>
    <property type="match status" value="1"/>
</dbReference>
<dbReference type="InterPro" id="IPR002933">
    <property type="entry name" value="Peptidase_M20"/>
</dbReference>
<comment type="caution">
    <text evidence="4">The sequence shown here is derived from an EMBL/GenBank/DDBJ whole genome shotgun (WGS) entry which is preliminary data.</text>
</comment>
<evidence type="ECO:0000256" key="2">
    <source>
        <dbReference type="ARBA" id="ARBA00022801"/>
    </source>
</evidence>
<organism evidence="4 5">
    <name type="scientific">Blastococcus colisei</name>
    <dbReference type="NCBI Taxonomy" id="1564162"/>
    <lineage>
        <taxon>Bacteria</taxon>
        <taxon>Bacillati</taxon>
        <taxon>Actinomycetota</taxon>
        <taxon>Actinomycetes</taxon>
        <taxon>Geodermatophilales</taxon>
        <taxon>Geodermatophilaceae</taxon>
        <taxon>Blastococcus</taxon>
    </lineage>
</organism>
<dbReference type="InterPro" id="IPR036264">
    <property type="entry name" value="Bact_exopeptidase_dim_dom"/>
</dbReference>
<dbReference type="SUPFAM" id="SSF53187">
    <property type="entry name" value="Zn-dependent exopeptidases"/>
    <property type="match status" value="1"/>
</dbReference>